<feature type="transmembrane region" description="Helical" evidence="1">
    <location>
        <begin position="111"/>
        <end position="132"/>
    </location>
</feature>
<accession>A0ABV9HZH8</accession>
<proteinExistence type="predicted"/>
<dbReference type="EMBL" id="JBHSFV010000010">
    <property type="protein sequence ID" value="MFC4635262.1"/>
    <property type="molecule type" value="Genomic_DNA"/>
</dbReference>
<comment type="caution">
    <text evidence="2">The sequence shown here is derived from an EMBL/GenBank/DDBJ whole genome shotgun (WGS) entry which is preliminary data.</text>
</comment>
<evidence type="ECO:0000313" key="3">
    <source>
        <dbReference type="Proteomes" id="UP001596043"/>
    </source>
</evidence>
<keyword evidence="3" id="KW-1185">Reference proteome</keyword>
<dbReference type="Proteomes" id="UP001596043">
    <property type="component" value="Unassembled WGS sequence"/>
</dbReference>
<gene>
    <name evidence="2" type="ORF">ACFO3O_15235</name>
</gene>
<keyword evidence="1" id="KW-0472">Membrane</keyword>
<keyword evidence="1" id="KW-1133">Transmembrane helix</keyword>
<feature type="transmembrane region" description="Helical" evidence="1">
    <location>
        <begin position="138"/>
        <end position="158"/>
    </location>
</feature>
<reference evidence="3" key="1">
    <citation type="journal article" date="2019" name="Int. J. Syst. Evol. Microbiol.">
        <title>The Global Catalogue of Microorganisms (GCM) 10K type strain sequencing project: providing services to taxonomists for standard genome sequencing and annotation.</title>
        <authorList>
            <consortium name="The Broad Institute Genomics Platform"/>
            <consortium name="The Broad Institute Genome Sequencing Center for Infectious Disease"/>
            <person name="Wu L."/>
            <person name="Ma J."/>
        </authorList>
    </citation>
    <scope>NUCLEOTIDE SEQUENCE [LARGE SCALE GENOMIC DNA]</scope>
    <source>
        <strain evidence="3">YJ-61-S</strain>
    </source>
</reference>
<evidence type="ECO:0000313" key="2">
    <source>
        <dbReference type="EMBL" id="MFC4635262.1"/>
    </source>
</evidence>
<organism evidence="2 3">
    <name type="scientific">Dokdonia ponticola</name>
    <dbReference type="NCBI Taxonomy" id="2041041"/>
    <lineage>
        <taxon>Bacteria</taxon>
        <taxon>Pseudomonadati</taxon>
        <taxon>Bacteroidota</taxon>
        <taxon>Flavobacteriia</taxon>
        <taxon>Flavobacteriales</taxon>
        <taxon>Flavobacteriaceae</taxon>
        <taxon>Dokdonia</taxon>
    </lineage>
</organism>
<protein>
    <submittedName>
        <fullName evidence="2">Uncharacterized protein</fullName>
    </submittedName>
</protein>
<keyword evidence="1" id="KW-0812">Transmembrane</keyword>
<evidence type="ECO:0000256" key="1">
    <source>
        <dbReference type="SAM" id="Phobius"/>
    </source>
</evidence>
<sequence>MSITEKRGHQLGFCTVCQHRQLDSDFILTCNLTQKIADFEPECPSFTIDLPTILKRRITQEKKLLDRFHPTLHHVEKFLKTTTTGLTNKEAFNNSLYKTTKKLVFRESDQLDLTMFILSPIVILVCMLYFILNPLQHIALLIAFIAFIATCFFGYRVLLYKYKVQLEITAYGLETPRENIPWSAIIDYYLSEKKQPKGESFYTLVILTSSGILKTILLNHLEVTPQMIVKKINQERKLYYHDSY</sequence>
<dbReference type="RefSeq" id="WP_379980318.1">
    <property type="nucleotide sequence ID" value="NZ_JBHSFV010000010.1"/>
</dbReference>
<name>A0ABV9HZH8_9FLAO</name>